<sequence length="128" mass="14766">MQKLNQFFIYTDLDFRDEFRKDLIPVEKLRILINSAFEDVVRGNDTTLHEAVAEDDYLSEEEVLAARKKDTTLLARCAVGASCKSSGFLGLSRFRRASLLFTCNHDLCAEFQLSQRLERYPESLIGYF</sequence>
<comment type="caution">
    <text evidence="1">The sequence shown here is derived from an EMBL/GenBank/DDBJ whole genome shotgun (WGS) entry which is preliminary data.</text>
</comment>
<organism evidence="1 2">
    <name type="scientific">Leptospira weilii serovar Topaz str. LT2116</name>
    <dbReference type="NCBI Taxonomy" id="1088540"/>
    <lineage>
        <taxon>Bacteria</taxon>
        <taxon>Pseudomonadati</taxon>
        <taxon>Spirochaetota</taxon>
        <taxon>Spirochaetia</taxon>
        <taxon>Leptospirales</taxon>
        <taxon>Leptospiraceae</taxon>
        <taxon>Leptospira</taxon>
    </lineage>
</organism>
<dbReference type="EMBL" id="AHOR02000010">
    <property type="protein sequence ID" value="EMF83871.1"/>
    <property type="molecule type" value="Genomic_DNA"/>
</dbReference>
<name>M3H413_9LEPT</name>
<dbReference type="AlphaFoldDB" id="M3H413"/>
<reference evidence="1 2" key="1">
    <citation type="submission" date="2013-01" db="EMBL/GenBank/DDBJ databases">
        <authorList>
            <person name="Harkins D.M."/>
            <person name="Durkin A.S."/>
            <person name="Brinkac L.M."/>
            <person name="Haft D.H."/>
            <person name="Selengut J.D."/>
            <person name="Sanka R."/>
            <person name="DePew J."/>
            <person name="Purushe J."/>
            <person name="Tulsiani S.M."/>
            <person name="Graham G.C."/>
            <person name="Burns M.-A."/>
            <person name="Dohnt M.F."/>
            <person name="Smythe L.D."/>
            <person name="McKay D.B."/>
            <person name="Craig S.B."/>
            <person name="Vinetz J.M."/>
            <person name="Sutton G.G."/>
            <person name="Nierman W.C."/>
            <person name="Fouts D.E."/>
        </authorList>
    </citation>
    <scope>NUCLEOTIDE SEQUENCE [LARGE SCALE GENOMIC DNA]</scope>
    <source>
        <strain evidence="1 2">LT2116</strain>
    </source>
</reference>
<evidence type="ECO:0000313" key="2">
    <source>
        <dbReference type="Proteomes" id="UP000011770"/>
    </source>
</evidence>
<accession>M3H413</accession>
<protein>
    <submittedName>
        <fullName evidence="1">Uncharacterized protein</fullName>
    </submittedName>
</protein>
<gene>
    <name evidence="1" type="ORF">LEP1GSC188_4281</name>
</gene>
<proteinExistence type="predicted"/>
<evidence type="ECO:0000313" key="1">
    <source>
        <dbReference type="EMBL" id="EMF83871.1"/>
    </source>
</evidence>
<dbReference type="Proteomes" id="UP000011770">
    <property type="component" value="Unassembled WGS sequence"/>
</dbReference>